<reference evidence="4" key="2">
    <citation type="journal article" date="2023" name="BMC Genomics">
        <title>Pest status, molecular evolution, and epigenetic factors derived from the genome assembly of Frankliniella fusca, a thysanopteran phytovirus vector.</title>
        <authorList>
            <person name="Catto M.A."/>
            <person name="Labadie P.E."/>
            <person name="Jacobson A.L."/>
            <person name="Kennedy G.G."/>
            <person name="Srinivasan R."/>
            <person name="Hunt B.G."/>
        </authorList>
    </citation>
    <scope>NUCLEOTIDE SEQUENCE</scope>
    <source>
        <strain evidence="4">PL_HMW_Pooled</strain>
    </source>
</reference>
<name>A0AAE1HGC7_9NEOP</name>
<dbReference type="FunFam" id="1.10.340.70:FF:000001">
    <property type="entry name" value="Retrovirus-related Pol polyprotein from transposon gypsy-like Protein"/>
    <property type="match status" value="1"/>
</dbReference>
<protein>
    <submittedName>
        <fullName evidence="4">Protein NYNRIN</fullName>
    </submittedName>
</protein>
<evidence type="ECO:0000313" key="5">
    <source>
        <dbReference type="Proteomes" id="UP001219518"/>
    </source>
</evidence>
<dbReference type="Pfam" id="PF03732">
    <property type="entry name" value="Retrotrans_gag"/>
    <property type="match status" value="1"/>
</dbReference>
<dbReference type="EMBL" id="JAHWGI010001016">
    <property type="protein sequence ID" value="KAK3920698.1"/>
    <property type="molecule type" value="Genomic_DNA"/>
</dbReference>
<dbReference type="InterPro" id="IPR005162">
    <property type="entry name" value="Retrotrans_gag_dom"/>
</dbReference>
<evidence type="ECO:0000313" key="4">
    <source>
        <dbReference type="EMBL" id="KAK3920698.1"/>
    </source>
</evidence>
<evidence type="ECO:0000256" key="1">
    <source>
        <dbReference type="SAM" id="MobiDB-lite"/>
    </source>
</evidence>
<dbReference type="CDD" id="cd00303">
    <property type="entry name" value="retropepsin_like"/>
    <property type="match status" value="1"/>
</dbReference>
<reference evidence="4" key="1">
    <citation type="submission" date="2021-07" db="EMBL/GenBank/DDBJ databases">
        <authorList>
            <person name="Catto M.A."/>
            <person name="Jacobson A."/>
            <person name="Kennedy G."/>
            <person name="Labadie P."/>
            <person name="Hunt B.G."/>
            <person name="Srinivasan R."/>
        </authorList>
    </citation>
    <scope>NUCLEOTIDE SEQUENCE</scope>
    <source>
        <strain evidence="4">PL_HMW_Pooled</strain>
        <tissue evidence="4">Head</tissue>
    </source>
</reference>
<organism evidence="4 5">
    <name type="scientific">Frankliniella fusca</name>
    <dbReference type="NCBI Taxonomy" id="407009"/>
    <lineage>
        <taxon>Eukaryota</taxon>
        <taxon>Metazoa</taxon>
        <taxon>Ecdysozoa</taxon>
        <taxon>Arthropoda</taxon>
        <taxon>Hexapoda</taxon>
        <taxon>Insecta</taxon>
        <taxon>Pterygota</taxon>
        <taxon>Neoptera</taxon>
        <taxon>Paraneoptera</taxon>
        <taxon>Thysanoptera</taxon>
        <taxon>Terebrantia</taxon>
        <taxon>Thripoidea</taxon>
        <taxon>Thripidae</taxon>
        <taxon>Frankliniella</taxon>
    </lineage>
</organism>
<dbReference type="GO" id="GO:0006508">
    <property type="term" value="P:proteolysis"/>
    <property type="evidence" value="ECO:0007669"/>
    <property type="project" value="InterPro"/>
</dbReference>
<gene>
    <name evidence="4" type="ORF">KUF71_009955</name>
</gene>
<comment type="caution">
    <text evidence="4">The sequence shown here is derived from an EMBL/GenBank/DDBJ whole genome shotgun (WGS) entry which is preliminary data.</text>
</comment>
<dbReference type="Pfam" id="PF17921">
    <property type="entry name" value="Integrase_H2C2"/>
    <property type="match status" value="1"/>
</dbReference>
<feature type="domain" description="Retrotransposon gag" evidence="2">
    <location>
        <begin position="365"/>
        <end position="444"/>
    </location>
</feature>
<evidence type="ECO:0000259" key="3">
    <source>
        <dbReference type="Pfam" id="PF17921"/>
    </source>
</evidence>
<dbReference type="PROSITE" id="PS00141">
    <property type="entry name" value="ASP_PROTEASE"/>
    <property type="match status" value="1"/>
</dbReference>
<dbReference type="Proteomes" id="UP001219518">
    <property type="component" value="Unassembled WGS sequence"/>
</dbReference>
<feature type="compositionally biased region" description="Basic residues" evidence="1">
    <location>
        <begin position="267"/>
        <end position="282"/>
    </location>
</feature>
<dbReference type="InterPro" id="IPR041588">
    <property type="entry name" value="Integrase_H2C2"/>
</dbReference>
<feature type="domain" description="Integrase zinc-binding" evidence="3">
    <location>
        <begin position="710"/>
        <end position="768"/>
    </location>
</feature>
<accession>A0AAE1HGC7</accession>
<dbReference type="InterPro" id="IPR052160">
    <property type="entry name" value="Gypsy_RT_Integrase-like"/>
</dbReference>
<dbReference type="InterPro" id="IPR001969">
    <property type="entry name" value="Aspartic_peptidase_AS"/>
</dbReference>
<dbReference type="InterPro" id="IPR021109">
    <property type="entry name" value="Peptidase_aspartic_dom_sf"/>
</dbReference>
<dbReference type="Gene3D" id="2.40.70.10">
    <property type="entry name" value="Acid Proteases"/>
    <property type="match status" value="1"/>
</dbReference>
<dbReference type="AlphaFoldDB" id="A0AAE1HGC7"/>
<dbReference type="PANTHER" id="PTHR47266">
    <property type="entry name" value="ENDONUCLEASE-RELATED"/>
    <property type="match status" value="1"/>
</dbReference>
<evidence type="ECO:0000259" key="2">
    <source>
        <dbReference type="Pfam" id="PF03732"/>
    </source>
</evidence>
<dbReference type="SUPFAM" id="SSF50630">
    <property type="entry name" value="Acid proteases"/>
    <property type="match status" value="1"/>
</dbReference>
<proteinExistence type="predicted"/>
<dbReference type="Gene3D" id="1.10.340.70">
    <property type="match status" value="1"/>
</dbReference>
<dbReference type="GO" id="GO:0004190">
    <property type="term" value="F:aspartic-type endopeptidase activity"/>
    <property type="evidence" value="ECO:0007669"/>
    <property type="project" value="InterPro"/>
</dbReference>
<keyword evidence="5" id="KW-1185">Reference proteome</keyword>
<feature type="compositionally biased region" description="Low complexity" evidence="1">
    <location>
        <begin position="285"/>
        <end position="301"/>
    </location>
</feature>
<sequence>MLRNYEACRAILRNLRSIACFLKNKSGQERIDLVHPNEEGLDCLLFTIEAAFLVSGHFIIAMDVTRLHKDELLFEVGFRGRNVYESPPKVEDLRVLLRQLMDREDQGEVLDPALPQLSSEDELIILQTKVEALVELVRPESGVFLPATAPRARALASHCNRRLMFLMTEFGLQGDERVEAKKLAKTLRAVVDEFRAFGDAAVYAATEVKSVSAVEGWEVPQLGQPVRVQGAVVGERSVNVTQAAGDLAEGVARLRVGPPRKSAAWKSQKKSKKTSKKKSKRRSVSDSGSSSASSSSSSSSSDSEKAEPPRVSVPRLSRKVPADLHKWGIKPFSGDQSVSVVSFIADLEEKARWRRVHPDCLVAAASEFFAGDAKHWFRNVASSIDSWSEFTRALRKEFLPVNYYDNLMEEIRARKQGPDETVSTYVSNMCSLFSRLDTGLDNEYRERDEWKLALTVKNLAPFYSERLALVKIASFEHLKQLGRDLEDVKARVETYGGKAPVRKMEPEFAPKSPRPRARPMAVDVEVLGDGRLYVPINIYGVQCFGLLDSGATVSTIGGKAWDKIRSFNKISILGGESWERLQRSDVKLMECSTKHVKVANGQACPVLGRVDAPVVLDGLMKVCSFLVVPDIKQEVILGLDFWRRYGLLPDVIKGTCILAESNPPEDKWYVKQKSLVGADPESFPSWKVEGEQLFKLVGTGLSPPQWKRVIPKDLREKVLFECHDRPLAGHRGVNKTFNILRDQYYWPQMRKDVQSYVATCTTCIQYKVPQLKPAGMMGKERLRYNGTFSKVILWIYPPHCVHLLIF</sequence>
<feature type="region of interest" description="Disordered" evidence="1">
    <location>
        <begin position="258"/>
        <end position="317"/>
    </location>
</feature>